<accession>C5M0W4</accession>
<dbReference type="InParanoid" id="C5M0W4"/>
<keyword evidence="13" id="KW-1185">Reference proteome</keyword>
<sequence length="151" mass="17514">MTEEGSWEEPDTDVAEDGSMPDVSMFCKLPPIDSTEFDFEEDLRAIDEVKGEAMLKEVGSLGSLESRPGTRGRYFSVCKHWLKTLCMKGDKCDFLHQYDVNRMPECVAWVKHGRCTEKDCELRHDIDTVECQKYKYGFCRLGNMCRLRHEK</sequence>
<dbReference type="GO" id="GO:0003723">
    <property type="term" value="F:RNA binding"/>
    <property type="evidence" value="ECO:0007669"/>
    <property type="project" value="UniProtKB-KW"/>
</dbReference>
<dbReference type="GeneID" id="9055028"/>
<feature type="domain" description="C3H1-type" evidence="11">
    <location>
        <begin position="125"/>
        <end position="151"/>
    </location>
</feature>
<keyword evidence="2" id="KW-0507">mRNA processing</keyword>
<feature type="region of interest" description="Disordered" evidence="10">
    <location>
        <begin position="1"/>
        <end position="21"/>
    </location>
</feature>
<evidence type="ECO:0000256" key="8">
    <source>
        <dbReference type="ARBA" id="ARBA00023242"/>
    </source>
</evidence>
<dbReference type="PANTHER" id="PTHR23102:SF24">
    <property type="entry name" value="CLEAVAGE AND POLYADENYLATION SPECIFICITY FACTOR SUBUNIT 4"/>
    <property type="match status" value="1"/>
</dbReference>
<dbReference type="GO" id="GO:0006397">
    <property type="term" value="P:mRNA processing"/>
    <property type="evidence" value="ECO:0007669"/>
    <property type="project" value="UniProtKB-KW"/>
</dbReference>
<protein>
    <recommendedName>
        <fullName evidence="11">C3H1-type domain-containing protein</fullName>
    </recommendedName>
</protein>
<dbReference type="GO" id="GO:0008270">
    <property type="term" value="F:zinc ion binding"/>
    <property type="evidence" value="ECO:0007669"/>
    <property type="project" value="UniProtKB-KW"/>
</dbReference>
<evidence type="ECO:0000256" key="1">
    <source>
        <dbReference type="ARBA" id="ARBA00004123"/>
    </source>
</evidence>
<dbReference type="GO" id="GO:0005634">
    <property type="term" value="C:nucleus"/>
    <property type="evidence" value="ECO:0007669"/>
    <property type="project" value="UniProtKB-SubCell"/>
</dbReference>
<dbReference type="AlphaFoldDB" id="C5M0W4"/>
<dbReference type="PROSITE" id="PS50103">
    <property type="entry name" value="ZF_C3H1"/>
    <property type="match status" value="2"/>
</dbReference>
<feature type="domain" description="C3H1-type" evidence="11">
    <location>
        <begin position="77"/>
        <end position="99"/>
    </location>
</feature>
<dbReference type="Proteomes" id="UP000007800">
    <property type="component" value="Unassembled WGS sequence"/>
</dbReference>
<evidence type="ECO:0000256" key="2">
    <source>
        <dbReference type="ARBA" id="ARBA00022664"/>
    </source>
</evidence>
<keyword evidence="8" id="KW-0539">Nucleus</keyword>
<proteinExistence type="predicted"/>
<dbReference type="SUPFAM" id="SSF90229">
    <property type="entry name" value="CCCH zinc finger"/>
    <property type="match status" value="1"/>
</dbReference>
<evidence type="ECO:0000256" key="9">
    <source>
        <dbReference type="PROSITE-ProRule" id="PRU00723"/>
    </source>
</evidence>
<dbReference type="Gene3D" id="4.10.1000.10">
    <property type="entry name" value="Zinc finger, CCCH-type"/>
    <property type="match status" value="1"/>
</dbReference>
<dbReference type="RefSeq" id="XP_002764755.1">
    <property type="nucleotide sequence ID" value="XM_002764709.1"/>
</dbReference>
<evidence type="ECO:0000313" key="13">
    <source>
        <dbReference type="Proteomes" id="UP000007800"/>
    </source>
</evidence>
<feature type="zinc finger region" description="C3H1-type" evidence="9">
    <location>
        <begin position="77"/>
        <end position="99"/>
    </location>
</feature>
<dbReference type="SMART" id="SM00356">
    <property type="entry name" value="ZnF_C3H1"/>
    <property type="match status" value="3"/>
</dbReference>
<organism evidence="13">
    <name type="scientific">Perkinsus marinus (strain ATCC 50983 / TXsc)</name>
    <dbReference type="NCBI Taxonomy" id="423536"/>
    <lineage>
        <taxon>Eukaryota</taxon>
        <taxon>Sar</taxon>
        <taxon>Alveolata</taxon>
        <taxon>Perkinsozoa</taxon>
        <taxon>Perkinsea</taxon>
        <taxon>Perkinsida</taxon>
        <taxon>Perkinsidae</taxon>
        <taxon>Perkinsus</taxon>
    </lineage>
</organism>
<dbReference type="OMA" id="WEKYHEC"/>
<evidence type="ECO:0000256" key="6">
    <source>
        <dbReference type="ARBA" id="ARBA00022833"/>
    </source>
</evidence>
<evidence type="ECO:0000256" key="3">
    <source>
        <dbReference type="ARBA" id="ARBA00022723"/>
    </source>
</evidence>
<keyword evidence="5 9" id="KW-0863">Zinc-finger</keyword>
<evidence type="ECO:0000256" key="4">
    <source>
        <dbReference type="ARBA" id="ARBA00022737"/>
    </source>
</evidence>
<dbReference type="InterPro" id="IPR000571">
    <property type="entry name" value="Znf_CCCH"/>
</dbReference>
<dbReference type="PANTHER" id="PTHR23102">
    <property type="entry name" value="CLEAVAGE AND POLYADENYLATION SPECIFICITY FACTOR SUBUNIT 4-RELATED"/>
    <property type="match status" value="1"/>
</dbReference>
<keyword evidence="3 9" id="KW-0479">Metal-binding</keyword>
<name>C5M0W4_PERM5</name>
<keyword evidence="6 9" id="KW-0862">Zinc</keyword>
<reference evidence="12 13" key="1">
    <citation type="submission" date="2008-07" db="EMBL/GenBank/DDBJ databases">
        <authorList>
            <person name="El-Sayed N."/>
            <person name="Caler E."/>
            <person name="Inman J."/>
            <person name="Amedeo P."/>
            <person name="Hass B."/>
            <person name="Wortman J."/>
        </authorList>
    </citation>
    <scope>NUCLEOTIDE SEQUENCE [LARGE SCALE GENOMIC DNA]</scope>
    <source>
        <strain evidence="13">ATCC 50983 / TXsc</strain>
    </source>
</reference>
<evidence type="ECO:0000256" key="7">
    <source>
        <dbReference type="ARBA" id="ARBA00022884"/>
    </source>
</evidence>
<gene>
    <name evidence="12" type="ORF">Pmar_PMAR029195</name>
</gene>
<comment type="subcellular location">
    <subcellularLocation>
        <location evidence="1">Nucleus</location>
    </subcellularLocation>
</comment>
<feature type="compositionally biased region" description="Acidic residues" evidence="10">
    <location>
        <begin position="1"/>
        <end position="16"/>
    </location>
</feature>
<evidence type="ECO:0000256" key="10">
    <source>
        <dbReference type="SAM" id="MobiDB-lite"/>
    </source>
</evidence>
<evidence type="ECO:0000259" key="11">
    <source>
        <dbReference type="PROSITE" id="PS50103"/>
    </source>
</evidence>
<keyword evidence="7" id="KW-0694">RNA-binding</keyword>
<dbReference type="EMBL" id="GG687161">
    <property type="protein sequence ID" value="EEQ97472.1"/>
    <property type="molecule type" value="Genomic_DNA"/>
</dbReference>
<dbReference type="OrthoDB" id="1914176at2759"/>
<evidence type="ECO:0000313" key="12">
    <source>
        <dbReference type="EMBL" id="EEQ97472.1"/>
    </source>
</evidence>
<dbReference type="InterPro" id="IPR045348">
    <property type="entry name" value="CPSF4/Yth1"/>
</dbReference>
<keyword evidence="4" id="KW-0677">Repeat</keyword>
<evidence type="ECO:0000256" key="5">
    <source>
        <dbReference type="ARBA" id="ARBA00022771"/>
    </source>
</evidence>
<feature type="zinc finger region" description="C3H1-type" evidence="9">
    <location>
        <begin position="125"/>
        <end position="151"/>
    </location>
</feature>
<dbReference type="InterPro" id="IPR036855">
    <property type="entry name" value="Znf_CCCH_sf"/>
</dbReference>